<dbReference type="InterPro" id="IPR040771">
    <property type="entry name" value="TLP1_add_C"/>
</dbReference>
<evidence type="ECO:0000256" key="3">
    <source>
        <dbReference type="ARBA" id="ARBA00023315"/>
    </source>
</evidence>
<keyword evidence="2" id="KW-0808">Transferase</keyword>
<dbReference type="SUPFAM" id="SSF53901">
    <property type="entry name" value="Thiolase-like"/>
    <property type="match status" value="1"/>
</dbReference>
<keyword evidence="6" id="KW-1185">Reference proteome</keyword>
<evidence type="ECO:0000313" key="5">
    <source>
        <dbReference type="EMBL" id="MBL6457128.1"/>
    </source>
</evidence>
<dbReference type="Pfam" id="PF18313">
    <property type="entry name" value="TLP1_add_C"/>
    <property type="match status" value="1"/>
</dbReference>
<evidence type="ECO:0000256" key="1">
    <source>
        <dbReference type="ARBA" id="ARBA00010982"/>
    </source>
</evidence>
<comment type="caution">
    <text evidence="5">The sequence shown here is derived from an EMBL/GenBank/DDBJ whole genome shotgun (WGS) entry which is preliminary data.</text>
</comment>
<dbReference type="Proteomes" id="UP000606490">
    <property type="component" value="Unassembled WGS sequence"/>
</dbReference>
<feature type="domain" description="Thiolase-like protein type 1 additional C-terminal" evidence="4">
    <location>
        <begin position="432"/>
        <end position="497"/>
    </location>
</feature>
<evidence type="ECO:0000259" key="4">
    <source>
        <dbReference type="Pfam" id="PF18313"/>
    </source>
</evidence>
<evidence type="ECO:0000256" key="2">
    <source>
        <dbReference type="ARBA" id="ARBA00022679"/>
    </source>
</evidence>
<dbReference type="RefSeq" id="WP_202826869.1">
    <property type="nucleotide sequence ID" value="NZ_JAEUXJ010000007.1"/>
</dbReference>
<sequence>MRASLGGKTQGEAGMAAGQAAARIPVLIGAGEVVDRPVEPRLALEPAALMTEALRRAAEDAGAPALLAAIDSLDIVNSVSWPYADLPAALASRLGGAPRRLVYGPVGGESPVRFLHEAALRIARGESEVSAVVGGEATHAVAQARKAGIELPWTEGDPNWRRTRGRDYLHPLSVRLGVADPVSVYPFYENAVEAHLGQSPAEGQAESAALWSAFSGVAARNPAAWLKREYSAEEIGTPGPANRPIAYPYTKLQVANPMVNQGAALLLTSLDRARAAGVPEERMAFLWGGAAGVEPRDYLNRDHYHEAHAQNAVLDACARIAAAEGSGFGICELYSCFPCVPKMAARRLGLPVGMAPTTTGGLTFFGAPLNNYMTHAAAAMLRALRAGRDEAALLYGQGEFVTKHHAVVLARRPARDELAETYSVQAEADARRGPVPAFAEAAEGPARIETFTVLHDREGAPEQGVVILRLADGRRGLARVPAADADAIALLLRRDRTPIGTPGLAALAGDGVPEWRPD</sequence>
<organism evidence="5 6">
    <name type="scientific">Belnapia mucosa</name>
    <dbReference type="NCBI Taxonomy" id="2804532"/>
    <lineage>
        <taxon>Bacteria</taxon>
        <taxon>Pseudomonadati</taxon>
        <taxon>Pseudomonadota</taxon>
        <taxon>Alphaproteobacteria</taxon>
        <taxon>Acetobacterales</taxon>
        <taxon>Roseomonadaceae</taxon>
        <taxon>Belnapia</taxon>
    </lineage>
</organism>
<dbReference type="Gene3D" id="2.40.50.840">
    <property type="match status" value="1"/>
</dbReference>
<reference evidence="5 6" key="1">
    <citation type="submission" date="2021-01" db="EMBL/GenBank/DDBJ databases">
        <title>Belnapia mucosa sp. nov. and Belnapia arida sp. nov., isolated from the Tabernas Desert (Almeria, Spain).</title>
        <authorList>
            <person name="Molina-Menor E."/>
            <person name="Vidal-Verdu A."/>
            <person name="Calonge A."/>
            <person name="Satari L."/>
            <person name="Pereto Magraner J."/>
            <person name="Porcar Miralles M."/>
        </authorList>
    </citation>
    <scope>NUCLEOTIDE SEQUENCE [LARGE SCALE GENOMIC DNA]</scope>
    <source>
        <strain evidence="5 6">T6</strain>
    </source>
</reference>
<dbReference type="InterPro" id="IPR016039">
    <property type="entry name" value="Thiolase-like"/>
</dbReference>
<dbReference type="Gene3D" id="3.40.47.10">
    <property type="match status" value="1"/>
</dbReference>
<dbReference type="EMBL" id="JAEUXJ010000007">
    <property type="protein sequence ID" value="MBL6457128.1"/>
    <property type="molecule type" value="Genomic_DNA"/>
</dbReference>
<dbReference type="NCBIfam" id="NF006106">
    <property type="entry name" value="PRK08257.1-5"/>
    <property type="match status" value="1"/>
</dbReference>
<comment type="similarity">
    <text evidence="1">Belongs to the thiolase-like superfamily. Thiolase family.</text>
</comment>
<dbReference type="PANTHER" id="PTHR18919">
    <property type="entry name" value="ACETYL-COA C-ACYLTRANSFERASE"/>
    <property type="match status" value="1"/>
</dbReference>
<protein>
    <submittedName>
        <fullName evidence="5">Acetyl-CoA acetyltransferase</fullName>
    </submittedName>
</protein>
<keyword evidence="3" id="KW-0012">Acyltransferase</keyword>
<evidence type="ECO:0000313" key="6">
    <source>
        <dbReference type="Proteomes" id="UP000606490"/>
    </source>
</evidence>
<accession>A0ABS1V623</accession>
<gene>
    <name evidence="5" type="ORF">JMJ55_17465</name>
</gene>
<proteinExistence type="inferred from homology"/>
<name>A0ABS1V623_9PROT</name>
<dbReference type="PANTHER" id="PTHR18919:SF139">
    <property type="entry name" value="THIOLASE-LIKE PROTEIN TYPE 1 ADDITIONAL C-TERMINAL DOMAIN-CONTAINING PROTEIN"/>
    <property type="match status" value="1"/>
</dbReference>